<organism evidence="1 2">
    <name type="scientific">Pisum sativum</name>
    <name type="common">Garden pea</name>
    <name type="synonym">Lathyrus oleraceus</name>
    <dbReference type="NCBI Taxonomy" id="3888"/>
    <lineage>
        <taxon>Eukaryota</taxon>
        <taxon>Viridiplantae</taxon>
        <taxon>Streptophyta</taxon>
        <taxon>Embryophyta</taxon>
        <taxon>Tracheophyta</taxon>
        <taxon>Spermatophyta</taxon>
        <taxon>Magnoliopsida</taxon>
        <taxon>eudicotyledons</taxon>
        <taxon>Gunneridae</taxon>
        <taxon>Pentapetalae</taxon>
        <taxon>rosids</taxon>
        <taxon>fabids</taxon>
        <taxon>Fabales</taxon>
        <taxon>Fabaceae</taxon>
        <taxon>Papilionoideae</taxon>
        <taxon>50 kb inversion clade</taxon>
        <taxon>NPAAA clade</taxon>
        <taxon>Hologalegina</taxon>
        <taxon>IRL clade</taxon>
        <taxon>Fabeae</taxon>
        <taxon>Lathyrus</taxon>
    </lineage>
</organism>
<comment type="caution">
    <text evidence="1">The sequence shown here is derived from an EMBL/GenBank/DDBJ whole genome shotgun (WGS) entry which is preliminary data.</text>
</comment>
<accession>A0A9D4YMW6</accession>
<dbReference type="Proteomes" id="UP001058974">
    <property type="component" value="Chromosome 2"/>
</dbReference>
<proteinExistence type="predicted"/>
<dbReference type="AlphaFoldDB" id="A0A9D4YMW6"/>
<dbReference type="Gramene" id="Psat02G0547900-T1">
    <property type="protein sequence ID" value="KAI5440145.1"/>
    <property type="gene ID" value="KIW84_025479"/>
</dbReference>
<evidence type="ECO:0000313" key="1">
    <source>
        <dbReference type="EMBL" id="KAI5440145.1"/>
    </source>
</evidence>
<sequence length="339" mass="37863">MCFKDRQFPLNKLFVYFTLNFSLKIAHKLDENNFHLWRQQVEPYINAHNLTEFVVCIRILPQFLDDAAHDSGTIIPKYSIWLQKDQMMFSWLQSTLSSEILSRVLGLSPQDSHFVNALASTGGLVPPSHHIDVILEGLPADYASVMFVVESKFGVMDIDEDETPTASSDSSLSLTLTSHIDNDYQALCGSYGRGRGHCGSGRGVVGNNSFGAPQQPWQNYSYGNNVWNRQPSHMSEAKNIQQTTPYIGLDQIYIGNVKVFISLLLALVPLYPLYLLFNETRFPYLDLFTKPNPSPSSSNGVTLSPLPLMPSYISTLISIPSPASTPSYMPQNSVSCSFF</sequence>
<name>A0A9D4YMW6_PEA</name>
<protein>
    <submittedName>
        <fullName evidence="1">Uncharacterized protein</fullName>
    </submittedName>
</protein>
<dbReference type="EMBL" id="JAMSHJ010000002">
    <property type="protein sequence ID" value="KAI5440145.1"/>
    <property type="molecule type" value="Genomic_DNA"/>
</dbReference>
<gene>
    <name evidence="1" type="ORF">KIW84_025479</name>
</gene>
<dbReference type="PANTHER" id="PTHR47481:SF31">
    <property type="entry name" value="OS01G0873500 PROTEIN"/>
    <property type="match status" value="1"/>
</dbReference>
<evidence type="ECO:0000313" key="2">
    <source>
        <dbReference type="Proteomes" id="UP001058974"/>
    </source>
</evidence>
<keyword evidence="2" id="KW-1185">Reference proteome</keyword>
<reference evidence="1 2" key="1">
    <citation type="journal article" date="2022" name="Nat. Genet.">
        <title>Improved pea reference genome and pan-genome highlight genomic features and evolutionary characteristics.</title>
        <authorList>
            <person name="Yang T."/>
            <person name="Liu R."/>
            <person name="Luo Y."/>
            <person name="Hu S."/>
            <person name="Wang D."/>
            <person name="Wang C."/>
            <person name="Pandey M.K."/>
            <person name="Ge S."/>
            <person name="Xu Q."/>
            <person name="Li N."/>
            <person name="Li G."/>
            <person name="Huang Y."/>
            <person name="Saxena R.K."/>
            <person name="Ji Y."/>
            <person name="Li M."/>
            <person name="Yan X."/>
            <person name="He Y."/>
            <person name="Liu Y."/>
            <person name="Wang X."/>
            <person name="Xiang C."/>
            <person name="Varshney R.K."/>
            <person name="Ding H."/>
            <person name="Gao S."/>
            <person name="Zong X."/>
        </authorList>
    </citation>
    <scope>NUCLEOTIDE SEQUENCE [LARGE SCALE GENOMIC DNA]</scope>
    <source>
        <strain evidence="1 2">cv. Zhongwan 6</strain>
    </source>
</reference>
<dbReference type="PANTHER" id="PTHR47481">
    <property type="match status" value="1"/>
</dbReference>